<reference evidence="1" key="1">
    <citation type="submission" date="2020-05" db="EMBL/GenBank/DDBJ databases">
        <title>Large-scale comparative analyses of tick genomes elucidate their genetic diversity and vector capacities.</title>
        <authorList>
            <person name="Jia N."/>
            <person name="Wang J."/>
            <person name="Shi W."/>
            <person name="Du L."/>
            <person name="Sun Y."/>
            <person name="Zhan W."/>
            <person name="Jiang J."/>
            <person name="Wang Q."/>
            <person name="Zhang B."/>
            <person name="Ji P."/>
            <person name="Sakyi L.B."/>
            <person name="Cui X."/>
            <person name="Yuan T."/>
            <person name="Jiang B."/>
            <person name="Yang W."/>
            <person name="Lam T.T.-Y."/>
            <person name="Chang Q."/>
            <person name="Ding S."/>
            <person name="Wang X."/>
            <person name="Zhu J."/>
            <person name="Ruan X."/>
            <person name="Zhao L."/>
            <person name="Wei J."/>
            <person name="Que T."/>
            <person name="Du C."/>
            <person name="Cheng J."/>
            <person name="Dai P."/>
            <person name="Han X."/>
            <person name="Huang E."/>
            <person name="Gao Y."/>
            <person name="Liu J."/>
            <person name="Shao H."/>
            <person name="Ye R."/>
            <person name="Li L."/>
            <person name="Wei W."/>
            <person name="Wang X."/>
            <person name="Wang C."/>
            <person name="Yang T."/>
            <person name="Huo Q."/>
            <person name="Li W."/>
            <person name="Guo W."/>
            <person name="Chen H."/>
            <person name="Zhou L."/>
            <person name="Ni X."/>
            <person name="Tian J."/>
            <person name="Zhou Y."/>
            <person name="Sheng Y."/>
            <person name="Liu T."/>
            <person name="Pan Y."/>
            <person name="Xia L."/>
            <person name="Li J."/>
            <person name="Zhao F."/>
            <person name="Cao W."/>
        </authorList>
    </citation>
    <scope>NUCLEOTIDE SEQUENCE</scope>
    <source>
        <strain evidence="1">Dsil-2018</strain>
    </source>
</reference>
<accession>A0ACB8CJZ8</accession>
<organism evidence="1 2">
    <name type="scientific">Dermacentor silvarum</name>
    <name type="common">Tick</name>
    <dbReference type="NCBI Taxonomy" id="543639"/>
    <lineage>
        <taxon>Eukaryota</taxon>
        <taxon>Metazoa</taxon>
        <taxon>Ecdysozoa</taxon>
        <taxon>Arthropoda</taxon>
        <taxon>Chelicerata</taxon>
        <taxon>Arachnida</taxon>
        <taxon>Acari</taxon>
        <taxon>Parasitiformes</taxon>
        <taxon>Ixodida</taxon>
        <taxon>Ixodoidea</taxon>
        <taxon>Ixodidae</taxon>
        <taxon>Rhipicephalinae</taxon>
        <taxon>Dermacentor</taxon>
    </lineage>
</organism>
<gene>
    <name evidence="1" type="ORF">HPB49_007258</name>
</gene>
<protein>
    <submittedName>
        <fullName evidence="1">Uncharacterized protein</fullName>
    </submittedName>
</protein>
<dbReference type="Proteomes" id="UP000821865">
    <property type="component" value="Chromosome 6"/>
</dbReference>
<name>A0ACB8CJZ8_DERSI</name>
<dbReference type="EMBL" id="CM023475">
    <property type="protein sequence ID" value="KAH7945156.1"/>
    <property type="molecule type" value="Genomic_DNA"/>
</dbReference>
<proteinExistence type="predicted"/>
<keyword evidence="2" id="KW-1185">Reference proteome</keyword>
<comment type="caution">
    <text evidence="1">The sequence shown here is derived from an EMBL/GenBank/DDBJ whole genome shotgun (WGS) entry which is preliminary data.</text>
</comment>
<evidence type="ECO:0000313" key="1">
    <source>
        <dbReference type="EMBL" id="KAH7945156.1"/>
    </source>
</evidence>
<sequence length="177" mass="19881">MHRPELWWTTALLLLTSVLDATRAYPDGAPEVACDDMMPFHNGARQLNGSDSPYRLVQEKETFNANESLVVNLFTESSHFKGFLVKALDEQGNDVGHFPPGANYKPMTDCSGATHKSKKKKSAVNFLWQAPVDKAGSVRFKATVVHDYHLFYTDLWSTVKVRKLRPGRVSLAFNKLP</sequence>
<evidence type="ECO:0000313" key="2">
    <source>
        <dbReference type="Proteomes" id="UP000821865"/>
    </source>
</evidence>